<sequence length="405" mass="46584">MNSRDKKDTITKTCGMLRICIFAKKREYPDHTCEHFYNDMRALKSQKSMKPGVFHPGRPNESKTFSICVKITPNAALEQKAMMYPNNFMKMLEHLNTLFRHVPTYVHWLELGHVPTDYGLLLILTANDINENETNEKAPYFHQKLTTEECLPSYQLRFNLQPFVKLILPGLPGLPGTHDRPTDASKCFFAYSYKVQSCQQCIKPKIKNAVIVSKGAIMGTIQVDRESIVANCINTEDACKMLEIIPDAICMQRLKKSSDMGPEYDLPNYSEGEKHRIWLDNVVADRKSNSQTRNSNADAMVTFVLAEYKDPKCLLLFSRAHSVFFVSTEPQYIWMLEDDTQSKSPYAQCVKITEKTFNHDIRSLHPISHDKMLLHLGRSENDPDLCEEVLDWTPFSGKWRVMKGK</sequence>
<proteinExistence type="predicted"/>
<dbReference type="AlphaFoldDB" id="A0A024FTU8"/>
<dbReference type="EMBL" id="CAIX01000285">
    <property type="protein sequence ID" value="CCI10530.1"/>
    <property type="molecule type" value="Genomic_DNA"/>
</dbReference>
<accession>A0A024FTU8</accession>
<comment type="caution">
    <text evidence="1">The sequence shown here is derived from an EMBL/GenBank/DDBJ whole genome shotgun (WGS) entry which is preliminary data.</text>
</comment>
<evidence type="ECO:0000313" key="1">
    <source>
        <dbReference type="EMBL" id="CCI10530.1"/>
    </source>
</evidence>
<dbReference type="InParanoid" id="A0A024FTU8"/>
<reference evidence="1 2" key="1">
    <citation type="submission" date="2012-05" db="EMBL/GenBank/DDBJ databases">
        <title>Recombination and specialization in a pathogen metapopulation.</title>
        <authorList>
            <person name="Gardiner A."/>
            <person name="Kemen E."/>
            <person name="Schultz-Larsen T."/>
            <person name="MacLean D."/>
            <person name="Van Oosterhout C."/>
            <person name="Jones J.D.G."/>
        </authorList>
    </citation>
    <scope>NUCLEOTIDE SEQUENCE [LARGE SCALE GENOMIC DNA]</scope>
    <source>
        <strain evidence="1 2">Ac Nc2</strain>
    </source>
</reference>
<dbReference type="Proteomes" id="UP000053237">
    <property type="component" value="Unassembled WGS sequence"/>
</dbReference>
<gene>
    <name evidence="1" type="ORF">BN9_105630</name>
</gene>
<keyword evidence="2" id="KW-1185">Reference proteome</keyword>
<evidence type="ECO:0000313" key="2">
    <source>
        <dbReference type="Proteomes" id="UP000053237"/>
    </source>
</evidence>
<name>A0A024FTU8_9STRA</name>
<organism evidence="1 2">
    <name type="scientific">Albugo candida</name>
    <dbReference type="NCBI Taxonomy" id="65357"/>
    <lineage>
        <taxon>Eukaryota</taxon>
        <taxon>Sar</taxon>
        <taxon>Stramenopiles</taxon>
        <taxon>Oomycota</taxon>
        <taxon>Peronosporomycetes</taxon>
        <taxon>Albuginales</taxon>
        <taxon>Albuginaceae</taxon>
        <taxon>Albugo</taxon>
    </lineage>
</organism>
<protein>
    <submittedName>
        <fullName evidence="1">Uncharacterized protein</fullName>
    </submittedName>
</protein>